<proteinExistence type="predicted"/>
<reference evidence="4 5" key="1">
    <citation type="submission" date="2018-10" db="EMBL/GenBank/DDBJ databases">
        <title>Lactobacillus sp. R7 and Lactobacillus sp. R19 isolated from fermented mustard green product of Taiwan.</title>
        <authorList>
            <person name="Lin S.-T."/>
        </authorList>
    </citation>
    <scope>NUCLEOTIDE SEQUENCE [LARGE SCALE GENOMIC DNA]</scope>
    <source>
        <strain evidence="4 5">BCRC 81129</strain>
    </source>
</reference>
<sequence>MTKKTLQLLASVALVAGLGMTTVTANASKESGQGTQDTTAKVTLNSDNGAGDNGNDGDGDGSNVAGKLAIVSAPDVTFDNGTINGQEALKLDGTFSTSENSWKDKGSGAVAVVDPGTASGWKVLASNTVMKNDDTSITTGAAAAIQGGTIHYTGATLSSLDSGDANPARLDNETVSLPTAGTDNVPVYSANTGNGVGTWLDTFSGASLTVPAGNAAGSYTSTVTWTLSNTPGTTASTTDAK</sequence>
<evidence type="ECO:0000259" key="3">
    <source>
        <dbReference type="Pfam" id="PF13731"/>
    </source>
</evidence>
<comment type="caution">
    <text evidence="4">The sequence shown here is derived from an EMBL/GenBank/DDBJ whole genome shotgun (WGS) entry which is preliminary data.</text>
</comment>
<dbReference type="OrthoDB" id="2278583at2"/>
<protein>
    <recommendedName>
        <fullName evidence="3">WxL domain-containing protein</fullName>
    </recommendedName>
</protein>
<dbReference type="RefSeq" id="WP_135368425.1">
    <property type="nucleotide sequence ID" value="NZ_RKLX01000015.1"/>
</dbReference>
<gene>
    <name evidence="4" type="ORF">EGT51_09330</name>
</gene>
<evidence type="ECO:0000313" key="4">
    <source>
        <dbReference type="EMBL" id="TGD18229.1"/>
    </source>
</evidence>
<dbReference type="Proteomes" id="UP000297348">
    <property type="component" value="Unassembled WGS sequence"/>
</dbReference>
<accession>A0A4Z0J803</accession>
<evidence type="ECO:0000256" key="1">
    <source>
        <dbReference type="SAM" id="MobiDB-lite"/>
    </source>
</evidence>
<dbReference type="Pfam" id="PF13731">
    <property type="entry name" value="WxL"/>
    <property type="match status" value="1"/>
</dbReference>
<feature type="region of interest" description="Disordered" evidence="1">
    <location>
        <begin position="27"/>
        <end position="61"/>
    </location>
</feature>
<organism evidence="4 5">
    <name type="scientific">Levilactobacillus suantsaiihabitans</name>
    <dbReference type="NCBI Taxonomy" id="2487722"/>
    <lineage>
        <taxon>Bacteria</taxon>
        <taxon>Bacillati</taxon>
        <taxon>Bacillota</taxon>
        <taxon>Bacilli</taxon>
        <taxon>Lactobacillales</taxon>
        <taxon>Lactobacillaceae</taxon>
        <taxon>Levilactobacillus</taxon>
    </lineage>
</organism>
<dbReference type="EMBL" id="RKLX01000015">
    <property type="protein sequence ID" value="TGD18229.1"/>
    <property type="molecule type" value="Genomic_DNA"/>
</dbReference>
<keyword evidence="2" id="KW-0732">Signal</keyword>
<feature type="domain" description="WxL" evidence="3">
    <location>
        <begin position="55"/>
        <end position="231"/>
    </location>
</feature>
<evidence type="ECO:0000256" key="2">
    <source>
        <dbReference type="SAM" id="SignalP"/>
    </source>
</evidence>
<evidence type="ECO:0000313" key="5">
    <source>
        <dbReference type="Proteomes" id="UP000297348"/>
    </source>
</evidence>
<dbReference type="InterPro" id="IPR027994">
    <property type="entry name" value="WxL_dom"/>
</dbReference>
<name>A0A4Z0J803_9LACO</name>
<keyword evidence="5" id="KW-1185">Reference proteome</keyword>
<dbReference type="AlphaFoldDB" id="A0A4Z0J803"/>
<feature type="chain" id="PRO_5039364833" description="WxL domain-containing protein" evidence="2">
    <location>
        <begin position="26"/>
        <end position="241"/>
    </location>
</feature>
<feature type="signal peptide" evidence="2">
    <location>
        <begin position="1"/>
        <end position="25"/>
    </location>
</feature>
<feature type="compositionally biased region" description="Polar residues" evidence="1">
    <location>
        <begin position="27"/>
        <end position="44"/>
    </location>
</feature>